<keyword evidence="3" id="KW-1185">Reference proteome</keyword>
<dbReference type="AlphaFoldDB" id="A0AAW0U2F6"/>
<comment type="caution">
    <text evidence="2">The sequence shown here is derived from an EMBL/GenBank/DDBJ whole genome shotgun (WGS) entry which is preliminary data.</text>
</comment>
<sequence length="197" mass="20405">MMSFEGDGGTSGKVSSVRWECEAAGAASAASRLFFPGEEGDRSFRDLCDLSEADSEGGSVSPRGPLSSPHAPRGSPTPTNTPDAHDLNMNAAGAAAELSAAAERFITQQLSAVPPELELRPSSTGVGVGVWSKQSISRGTRYGPFLGKWTANAKDPSLAWEVSTLQQLSYVVPLPPPTNSLYLSGGLPAAAAPRGVF</sequence>
<evidence type="ECO:0000256" key="1">
    <source>
        <dbReference type="SAM" id="MobiDB-lite"/>
    </source>
</evidence>
<evidence type="ECO:0000313" key="3">
    <source>
        <dbReference type="Proteomes" id="UP001487740"/>
    </source>
</evidence>
<accession>A0AAW0U2F6</accession>
<dbReference type="EMBL" id="JARAKH010000020">
    <property type="protein sequence ID" value="KAK8393656.1"/>
    <property type="molecule type" value="Genomic_DNA"/>
</dbReference>
<dbReference type="Gene3D" id="2.170.270.10">
    <property type="entry name" value="SET domain"/>
    <property type="match status" value="1"/>
</dbReference>
<evidence type="ECO:0008006" key="4">
    <source>
        <dbReference type="Google" id="ProtNLM"/>
    </source>
</evidence>
<evidence type="ECO:0000313" key="2">
    <source>
        <dbReference type="EMBL" id="KAK8393656.1"/>
    </source>
</evidence>
<feature type="region of interest" description="Disordered" evidence="1">
    <location>
        <begin position="45"/>
        <end position="87"/>
    </location>
</feature>
<name>A0AAW0U2F6_SCYPA</name>
<dbReference type="InterPro" id="IPR046341">
    <property type="entry name" value="SET_dom_sf"/>
</dbReference>
<proteinExistence type="predicted"/>
<organism evidence="2 3">
    <name type="scientific">Scylla paramamosain</name>
    <name type="common">Mud crab</name>
    <dbReference type="NCBI Taxonomy" id="85552"/>
    <lineage>
        <taxon>Eukaryota</taxon>
        <taxon>Metazoa</taxon>
        <taxon>Ecdysozoa</taxon>
        <taxon>Arthropoda</taxon>
        <taxon>Crustacea</taxon>
        <taxon>Multicrustacea</taxon>
        <taxon>Malacostraca</taxon>
        <taxon>Eumalacostraca</taxon>
        <taxon>Eucarida</taxon>
        <taxon>Decapoda</taxon>
        <taxon>Pleocyemata</taxon>
        <taxon>Brachyura</taxon>
        <taxon>Eubrachyura</taxon>
        <taxon>Portunoidea</taxon>
        <taxon>Portunidae</taxon>
        <taxon>Portuninae</taxon>
        <taxon>Scylla</taxon>
    </lineage>
</organism>
<dbReference type="Proteomes" id="UP001487740">
    <property type="component" value="Unassembled WGS sequence"/>
</dbReference>
<gene>
    <name evidence="2" type="ORF">O3P69_006768</name>
</gene>
<reference evidence="2 3" key="1">
    <citation type="submission" date="2023-03" db="EMBL/GenBank/DDBJ databases">
        <title>High-quality genome of Scylla paramamosain provides insights in environmental adaptation.</title>
        <authorList>
            <person name="Zhang L."/>
        </authorList>
    </citation>
    <scope>NUCLEOTIDE SEQUENCE [LARGE SCALE GENOMIC DNA]</scope>
    <source>
        <strain evidence="2">LZ_2023a</strain>
        <tissue evidence="2">Muscle</tissue>
    </source>
</reference>
<protein>
    <recommendedName>
        <fullName evidence="4">Growth-regulating factor</fullName>
    </recommendedName>
</protein>